<accession>A0A6A6S9F5</accession>
<dbReference type="GO" id="GO:0008270">
    <property type="term" value="F:zinc ion binding"/>
    <property type="evidence" value="ECO:0007669"/>
    <property type="project" value="UniProtKB-KW"/>
</dbReference>
<dbReference type="AlphaFoldDB" id="A0A6A6S9F5"/>
<dbReference type="Proteomes" id="UP000799753">
    <property type="component" value="Unassembled WGS sequence"/>
</dbReference>
<gene>
    <name evidence="6" type="ORF">P280DRAFT_420979</name>
</gene>
<feature type="non-terminal residue" evidence="6">
    <location>
        <position position="309"/>
    </location>
</feature>
<evidence type="ECO:0000256" key="2">
    <source>
        <dbReference type="ARBA" id="ARBA00022771"/>
    </source>
</evidence>
<organism evidence="6 7">
    <name type="scientific">Massarina eburnea CBS 473.64</name>
    <dbReference type="NCBI Taxonomy" id="1395130"/>
    <lineage>
        <taxon>Eukaryota</taxon>
        <taxon>Fungi</taxon>
        <taxon>Dikarya</taxon>
        <taxon>Ascomycota</taxon>
        <taxon>Pezizomycotina</taxon>
        <taxon>Dothideomycetes</taxon>
        <taxon>Pleosporomycetidae</taxon>
        <taxon>Pleosporales</taxon>
        <taxon>Massarineae</taxon>
        <taxon>Massarinaceae</taxon>
        <taxon>Massarina</taxon>
    </lineage>
</organism>
<proteinExistence type="predicted"/>
<dbReference type="InterPro" id="IPR002893">
    <property type="entry name" value="Znf_MYND"/>
</dbReference>
<dbReference type="OrthoDB" id="432970at2759"/>
<reference evidence="6" key="1">
    <citation type="journal article" date="2020" name="Stud. Mycol.">
        <title>101 Dothideomycetes genomes: a test case for predicting lifestyles and emergence of pathogens.</title>
        <authorList>
            <person name="Haridas S."/>
            <person name="Albert R."/>
            <person name="Binder M."/>
            <person name="Bloem J."/>
            <person name="Labutti K."/>
            <person name="Salamov A."/>
            <person name="Andreopoulos B."/>
            <person name="Baker S."/>
            <person name="Barry K."/>
            <person name="Bills G."/>
            <person name="Bluhm B."/>
            <person name="Cannon C."/>
            <person name="Castanera R."/>
            <person name="Culley D."/>
            <person name="Daum C."/>
            <person name="Ezra D."/>
            <person name="Gonzalez J."/>
            <person name="Henrissat B."/>
            <person name="Kuo A."/>
            <person name="Liang C."/>
            <person name="Lipzen A."/>
            <person name="Lutzoni F."/>
            <person name="Magnuson J."/>
            <person name="Mondo S."/>
            <person name="Nolan M."/>
            <person name="Ohm R."/>
            <person name="Pangilinan J."/>
            <person name="Park H.-J."/>
            <person name="Ramirez L."/>
            <person name="Alfaro M."/>
            <person name="Sun H."/>
            <person name="Tritt A."/>
            <person name="Yoshinaga Y."/>
            <person name="Zwiers L.-H."/>
            <person name="Turgeon B."/>
            <person name="Goodwin S."/>
            <person name="Spatafora J."/>
            <person name="Crous P."/>
            <person name="Grigoriev I."/>
        </authorList>
    </citation>
    <scope>NUCLEOTIDE SEQUENCE</scope>
    <source>
        <strain evidence="6">CBS 473.64</strain>
    </source>
</reference>
<evidence type="ECO:0000313" key="6">
    <source>
        <dbReference type="EMBL" id="KAF2644210.1"/>
    </source>
</evidence>
<protein>
    <recommendedName>
        <fullName evidence="5">MYND-type domain-containing protein</fullName>
    </recommendedName>
</protein>
<keyword evidence="2 4" id="KW-0863">Zinc-finger</keyword>
<keyword evidence="7" id="KW-1185">Reference proteome</keyword>
<feature type="domain" description="MYND-type" evidence="5">
    <location>
        <begin position="9"/>
        <end position="56"/>
    </location>
</feature>
<sequence>MTLANSKQCANCGADATTSCARCIDAPEYQPGDSVGSVYCNRDCQKAHWSDHKAHCRALGQRKKLLRTANILKATLLAYREVLYDIDLTKIELQDGVLCLYQNQRTITARSKRGPFPAHLTANFDHKEAALAINQCTTAMALVGRLSRKLLKVGVASTIEVLDLHIGKPRTPAKLVPGPDSTDLPHTVLKVGRLSSNETWIIDTAGCQYGFREVLVPFEKYLADKSCRFVNNPSTCDWTETKDLDYFSTIPSLNKTRAQREDKKLERKARLHFAEFVSTHVGGDMLDGSAAEFKDRLDSYVDKLKSHML</sequence>
<keyword evidence="1" id="KW-0479">Metal-binding</keyword>
<dbReference type="SUPFAM" id="SSF144232">
    <property type="entry name" value="HIT/MYND zinc finger-like"/>
    <property type="match status" value="1"/>
</dbReference>
<evidence type="ECO:0000256" key="1">
    <source>
        <dbReference type="ARBA" id="ARBA00022723"/>
    </source>
</evidence>
<evidence type="ECO:0000256" key="4">
    <source>
        <dbReference type="PROSITE-ProRule" id="PRU00134"/>
    </source>
</evidence>
<evidence type="ECO:0000313" key="7">
    <source>
        <dbReference type="Proteomes" id="UP000799753"/>
    </source>
</evidence>
<dbReference type="EMBL" id="MU006779">
    <property type="protein sequence ID" value="KAF2644210.1"/>
    <property type="molecule type" value="Genomic_DNA"/>
</dbReference>
<keyword evidence="3" id="KW-0862">Zinc</keyword>
<name>A0A6A6S9F5_9PLEO</name>
<dbReference type="PROSITE" id="PS50865">
    <property type="entry name" value="ZF_MYND_2"/>
    <property type="match status" value="1"/>
</dbReference>
<evidence type="ECO:0000259" key="5">
    <source>
        <dbReference type="PROSITE" id="PS50865"/>
    </source>
</evidence>
<dbReference type="Gene3D" id="6.10.140.2220">
    <property type="match status" value="1"/>
</dbReference>
<evidence type="ECO:0000256" key="3">
    <source>
        <dbReference type="ARBA" id="ARBA00022833"/>
    </source>
</evidence>
<dbReference type="Pfam" id="PF01753">
    <property type="entry name" value="zf-MYND"/>
    <property type="match status" value="1"/>
</dbReference>